<keyword evidence="1" id="KW-0812">Transmembrane</keyword>
<reference evidence="2 3" key="1">
    <citation type="submission" date="2018-07" db="EMBL/GenBank/DDBJ databases">
        <title>The role of parmesan cheese in vectoring bovine microbiota.</title>
        <authorList>
            <person name="Lugli G.A."/>
            <person name="Milani C."/>
        </authorList>
    </citation>
    <scope>NUCLEOTIDE SEQUENCE [LARGE SCALE GENOMIC DNA]</scope>
    <source>
        <strain evidence="2 3">BMONG18</strain>
    </source>
</reference>
<dbReference type="InterPro" id="IPR017195">
    <property type="entry name" value="ABC_thiamin-permease_prd"/>
</dbReference>
<organism evidence="2 3">
    <name type="scientific">Bifidobacterium mongoliense</name>
    <dbReference type="NCBI Taxonomy" id="518643"/>
    <lineage>
        <taxon>Bacteria</taxon>
        <taxon>Bacillati</taxon>
        <taxon>Actinomycetota</taxon>
        <taxon>Actinomycetes</taxon>
        <taxon>Bifidobacteriales</taxon>
        <taxon>Bifidobacteriaceae</taxon>
        <taxon>Bifidobacterium</taxon>
    </lineage>
</organism>
<dbReference type="Proteomes" id="UP000285266">
    <property type="component" value="Unassembled WGS sequence"/>
</dbReference>
<keyword evidence="1" id="KW-0472">Membrane</keyword>
<feature type="transmembrane region" description="Helical" evidence="1">
    <location>
        <begin position="12"/>
        <end position="35"/>
    </location>
</feature>
<keyword evidence="1" id="KW-1133">Transmembrane helix</keyword>
<dbReference type="AlphaFoldDB" id="A0A423UFT2"/>
<sequence>MRIRRFDRRFRGGPWCGDAVTSSLSDFIFWGVGLISEPLSALFQFVPGMSALTWGLFYFAGPLAAVIVRKPGAALFAELIAGVVEAFLGSHWGGLGTILPGLIQGLGSELVFLAVAYKTWNLAVTTLSGAAAGLAGMAVSWVMDYQGYAAGFIIVSFVCSIVSGAIIAGALMWLLLRMIARTGALASLASGQDVSSRA</sequence>
<proteinExistence type="predicted"/>
<comment type="caution">
    <text evidence="2">The sequence shown here is derived from an EMBL/GenBank/DDBJ whole genome shotgun (WGS) entry which is preliminary data.</text>
</comment>
<feature type="transmembrane region" description="Helical" evidence="1">
    <location>
        <begin position="72"/>
        <end position="92"/>
    </location>
</feature>
<feature type="transmembrane region" description="Helical" evidence="1">
    <location>
        <begin position="98"/>
        <end position="117"/>
    </location>
</feature>
<gene>
    <name evidence="2" type="ORF">BMONG18_0112</name>
</gene>
<dbReference type="RefSeq" id="WP_244924727.1">
    <property type="nucleotide sequence ID" value="NZ_QRAJ01000001.1"/>
</dbReference>
<accession>A0A423UFT2</accession>
<dbReference type="EMBL" id="QRAJ01000001">
    <property type="protein sequence ID" value="ROT87572.1"/>
    <property type="molecule type" value="Genomic_DNA"/>
</dbReference>
<feature type="transmembrane region" description="Helical" evidence="1">
    <location>
        <begin position="124"/>
        <end position="143"/>
    </location>
</feature>
<dbReference type="PIRSF" id="PIRSF037394">
    <property type="entry name" value="ABC_thiamine-permease_YkoE_prd"/>
    <property type="match status" value="1"/>
</dbReference>
<feature type="transmembrane region" description="Helical" evidence="1">
    <location>
        <begin position="41"/>
        <end position="60"/>
    </location>
</feature>
<evidence type="ECO:0000313" key="3">
    <source>
        <dbReference type="Proteomes" id="UP000285266"/>
    </source>
</evidence>
<feature type="transmembrane region" description="Helical" evidence="1">
    <location>
        <begin position="149"/>
        <end position="176"/>
    </location>
</feature>
<protein>
    <submittedName>
        <fullName evidence="2">ABC transporter permease</fullName>
    </submittedName>
</protein>
<name>A0A423UFT2_9BIFI</name>
<dbReference type="Pfam" id="PF09819">
    <property type="entry name" value="ABC_cobalt"/>
    <property type="match status" value="1"/>
</dbReference>
<evidence type="ECO:0000256" key="1">
    <source>
        <dbReference type="SAM" id="Phobius"/>
    </source>
</evidence>
<evidence type="ECO:0000313" key="2">
    <source>
        <dbReference type="EMBL" id="ROT87572.1"/>
    </source>
</evidence>